<keyword evidence="5" id="KW-0813">Transport</keyword>
<feature type="transmembrane region" description="Helical" evidence="6">
    <location>
        <begin position="118"/>
        <end position="139"/>
    </location>
</feature>
<reference evidence="7 8" key="1">
    <citation type="submission" date="2023-04" db="EMBL/GenBank/DDBJ databases">
        <title>Genome of Basidiobolus ranarum AG-B5.</title>
        <authorList>
            <person name="Stajich J.E."/>
            <person name="Carter-House D."/>
            <person name="Gryganskyi A."/>
        </authorList>
    </citation>
    <scope>NUCLEOTIDE SEQUENCE [LARGE SCALE GENOMIC DNA]</scope>
    <source>
        <strain evidence="7 8">AG-B5</strain>
    </source>
</reference>
<evidence type="ECO:0000256" key="3">
    <source>
        <dbReference type="ARBA" id="ARBA00022989"/>
    </source>
</evidence>
<dbReference type="PRINTS" id="PR00783">
    <property type="entry name" value="MINTRINSICP"/>
</dbReference>
<evidence type="ECO:0000256" key="5">
    <source>
        <dbReference type="RuleBase" id="RU000477"/>
    </source>
</evidence>
<feature type="transmembrane region" description="Helical" evidence="6">
    <location>
        <begin position="317"/>
        <end position="336"/>
    </location>
</feature>
<keyword evidence="4 6" id="KW-0472">Membrane</keyword>
<accession>A0ABR2WEY4</accession>
<proteinExistence type="inferred from homology"/>
<comment type="caution">
    <text evidence="7">The sequence shown here is derived from an EMBL/GenBank/DDBJ whole genome shotgun (WGS) entry which is preliminary data.</text>
</comment>
<comment type="similarity">
    <text evidence="5">Belongs to the MIP/aquaporin (TC 1.A.8) family.</text>
</comment>
<dbReference type="InterPro" id="IPR000425">
    <property type="entry name" value="MIP"/>
</dbReference>
<dbReference type="Proteomes" id="UP001479436">
    <property type="component" value="Unassembled WGS sequence"/>
</dbReference>
<sequence>MVPGENEAEAPVAVTVPGENETEAPAAVMVPVANEAEAPAAVTMPITNEIINTLGLRISHSRQACLGCPNAIPLQSSLSRQDILNLPRQKVADKNHLTLEQMFDWSELRNPMVWRSGICECVLMMWYVLMSCGVIVWSIRIGGPVVSLNIGLGTFAVQSILAIAATATPGIQMNTMATWTTVGARLCSVPLGIVHTVMQCIGAIIAGAVLRVSCGHMVAEATKLGSWGYDEEVVTMGQAFCLEFFYSWSYAWLTLLIGLDPKQRKVYGPAIPACCVALSLGLNIFVSGGLNTGYIGVGANPGKYLGVAVASGNYQQFWIPWFAPMCASIVQSSLYWKISPFHEMAKS</sequence>
<evidence type="ECO:0000256" key="2">
    <source>
        <dbReference type="ARBA" id="ARBA00022692"/>
    </source>
</evidence>
<gene>
    <name evidence="7" type="ORF">K7432_016288</name>
</gene>
<keyword evidence="8" id="KW-1185">Reference proteome</keyword>
<dbReference type="PANTHER" id="PTHR47002:SF2">
    <property type="entry name" value="AQUAPORIN AQPAE.A-LIKE"/>
    <property type="match status" value="1"/>
</dbReference>
<name>A0ABR2WEY4_9FUNG</name>
<dbReference type="Gene3D" id="1.20.1080.10">
    <property type="entry name" value="Glycerol uptake facilitator protein"/>
    <property type="match status" value="1"/>
</dbReference>
<evidence type="ECO:0000313" key="7">
    <source>
        <dbReference type="EMBL" id="KAK9760069.1"/>
    </source>
</evidence>
<feature type="transmembrane region" description="Helical" evidence="6">
    <location>
        <begin position="145"/>
        <end position="168"/>
    </location>
</feature>
<feature type="transmembrane region" description="Helical" evidence="6">
    <location>
        <begin position="233"/>
        <end position="259"/>
    </location>
</feature>
<evidence type="ECO:0000256" key="6">
    <source>
        <dbReference type="SAM" id="Phobius"/>
    </source>
</evidence>
<dbReference type="SUPFAM" id="SSF81338">
    <property type="entry name" value="Aquaporin-like"/>
    <property type="match status" value="1"/>
</dbReference>
<dbReference type="Pfam" id="PF00230">
    <property type="entry name" value="MIP"/>
    <property type="match status" value="1"/>
</dbReference>
<feature type="transmembrane region" description="Helical" evidence="6">
    <location>
        <begin position="189"/>
        <end position="213"/>
    </location>
</feature>
<evidence type="ECO:0000313" key="8">
    <source>
        <dbReference type="Proteomes" id="UP001479436"/>
    </source>
</evidence>
<keyword evidence="3 6" id="KW-1133">Transmembrane helix</keyword>
<organism evidence="7 8">
    <name type="scientific">Basidiobolus ranarum</name>
    <dbReference type="NCBI Taxonomy" id="34480"/>
    <lineage>
        <taxon>Eukaryota</taxon>
        <taxon>Fungi</taxon>
        <taxon>Fungi incertae sedis</taxon>
        <taxon>Zoopagomycota</taxon>
        <taxon>Entomophthoromycotina</taxon>
        <taxon>Basidiobolomycetes</taxon>
        <taxon>Basidiobolales</taxon>
        <taxon>Basidiobolaceae</taxon>
        <taxon>Basidiobolus</taxon>
    </lineage>
</organism>
<feature type="transmembrane region" description="Helical" evidence="6">
    <location>
        <begin position="271"/>
        <end position="297"/>
    </location>
</feature>
<comment type="subcellular location">
    <subcellularLocation>
        <location evidence="1">Membrane</location>
        <topology evidence="1">Multi-pass membrane protein</topology>
    </subcellularLocation>
</comment>
<keyword evidence="2 5" id="KW-0812">Transmembrane</keyword>
<dbReference type="EMBL" id="JASJQH010002596">
    <property type="protein sequence ID" value="KAK9760069.1"/>
    <property type="molecule type" value="Genomic_DNA"/>
</dbReference>
<dbReference type="InterPro" id="IPR023271">
    <property type="entry name" value="Aquaporin-like"/>
</dbReference>
<evidence type="ECO:0000256" key="4">
    <source>
        <dbReference type="ARBA" id="ARBA00023136"/>
    </source>
</evidence>
<evidence type="ECO:0000256" key="1">
    <source>
        <dbReference type="ARBA" id="ARBA00004141"/>
    </source>
</evidence>
<protein>
    <submittedName>
        <fullName evidence="7">Uncharacterized protein</fullName>
    </submittedName>
</protein>
<dbReference type="PANTHER" id="PTHR47002">
    <property type="entry name" value="AQUAPORIN-LIKE"/>
    <property type="match status" value="1"/>
</dbReference>